<keyword evidence="2" id="KW-1185">Reference proteome</keyword>
<reference evidence="2" key="1">
    <citation type="journal article" date="2019" name="Int. J. Syst. Evol. Microbiol.">
        <title>The Global Catalogue of Microorganisms (GCM) 10K type strain sequencing project: providing services to taxonomists for standard genome sequencing and annotation.</title>
        <authorList>
            <consortium name="The Broad Institute Genomics Platform"/>
            <consortium name="The Broad Institute Genome Sequencing Center for Infectious Disease"/>
            <person name="Wu L."/>
            <person name="Ma J."/>
        </authorList>
    </citation>
    <scope>NUCLEOTIDE SEQUENCE [LARGE SCALE GENOMIC DNA]</scope>
    <source>
        <strain evidence="2">KLKA75</strain>
    </source>
</reference>
<organism evidence="1 2">
    <name type="scientific">Actinomadura gamaensis</name>
    <dbReference type="NCBI Taxonomy" id="1763541"/>
    <lineage>
        <taxon>Bacteria</taxon>
        <taxon>Bacillati</taxon>
        <taxon>Actinomycetota</taxon>
        <taxon>Actinomycetes</taxon>
        <taxon>Streptosporangiales</taxon>
        <taxon>Thermomonosporaceae</taxon>
        <taxon>Actinomadura</taxon>
    </lineage>
</organism>
<proteinExistence type="predicted"/>
<dbReference type="Proteomes" id="UP001595872">
    <property type="component" value="Unassembled WGS sequence"/>
</dbReference>
<evidence type="ECO:0008006" key="3">
    <source>
        <dbReference type="Google" id="ProtNLM"/>
    </source>
</evidence>
<sequence>MSKRYRLSWDGPKVVSLMGSGLEAGLQDAADYLLQEANQRVPVETTRLRESGEVSVEAERRRAAVSYDTPYAVIQHEKGYYKHAPGRGRKYLEIPYLTKRPEMRQRMAAAIRRRFGL</sequence>
<name>A0ABV9U9L1_9ACTN</name>
<dbReference type="EMBL" id="JBHSIT010000012">
    <property type="protein sequence ID" value="MFC4912589.1"/>
    <property type="molecule type" value="Genomic_DNA"/>
</dbReference>
<gene>
    <name evidence="1" type="ORF">ACFPCY_35180</name>
</gene>
<accession>A0ABV9U9L1</accession>
<comment type="caution">
    <text evidence="1">The sequence shown here is derived from an EMBL/GenBank/DDBJ whole genome shotgun (WGS) entry which is preliminary data.</text>
</comment>
<evidence type="ECO:0000313" key="2">
    <source>
        <dbReference type="Proteomes" id="UP001595872"/>
    </source>
</evidence>
<protein>
    <recommendedName>
        <fullName evidence="3">HK97 gp10 family phage protein</fullName>
    </recommendedName>
</protein>
<evidence type="ECO:0000313" key="1">
    <source>
        <dbReference type="EMBL" id="MFC4912589.1"/>
    </source>
</evidence>
<dbReference type="RefSeq" id="WP_378262646.1">
    <property type="nucleotide sequence ID" value="NZ_JBHSIT010000012.1"/>
</dbReference>